<evidence type="ECO:0000256" key="2">
    <source>
        <dbReference type="ARBA" id="ARBA00022737"/>
    </source>
</evidence>
<keyword evidence="4" id="KW-1015">Disulfide bond</keyword>
<evidence type="ECO:0000256" key="1">
    <source>
        <dbReference type="ARBA" id="ARBA00004370"/>
    </source>
</evidence>
<feature type="domain" description="Fibronectin type-III" evidence="10">
    <location>
        <begin position="895"/>
        <end position="996"/>
    </location>
</feature>
<dbReference type="SMART" id="SM00409">
    <property type="entry name" value="IG"/>
    <property type="match status" value="3"/>
</dbReference>
<keyword evidence="8" id="KW-1133">Transmembrane helix</keyword>
<dbReference type="PROSITE" id="PS50853">
    <property type="entry name" value="FN3"/>
    <property type="match status" value="6"/>
</dbReference>
<sequence length="1386" mass="152076">MWSFPVDSYREPTGNVPCLVLSNGSLTIEETIPADEGVYQCVVHVTPHASHVTWTYLSRRSVLSLPSLQRFEHQPTNRKAYLGQFVAFRCILEFRPSAEIEWYHNDRRIHESNGYSFVPLSHTLTISNINHKHAGNYKCIARNGNKERTSQVAHLDVSDGDNGAISFALEPRGQVITSGESFILECLVNGHPKPRVRWLHASSPVVEDGSHIKRVGADRTSLLIEKSGSQDGGVYTCRAENGDDSIDASATISIRIPPTITALPKEQVMQETTDVEFECKTIGDPQPRVTWYKNGETIIPSEYFMITDTKLKVLGLVKDDQGIYQCIADNDAGSVQAGAQLVVDAAAILTPYYQRFGAPYFITAPKNESEDASHLALTAASSTGVPKTPLQPLGLRVMKNDSRSIVLKWDPPVQTHGDILLYHVYFREDDSTRERVINSTSTSATLSSLQPNTTYIIRVVGENRAGQGKSSDELQVTTSKEQAVPGKVRNLRAHVLGSQTIQVEWDPPSLSGPDAIRYKLFYLKSNADKDEEETQVFMVKTSYTLHGMEKNTEYKIRVEAEGQNGAGLSSDTLNVRTLTDVPSSAPQNVRIENTQASSISLTWQPPSEDEQNGFITGYKIKYKTKKRGSKGNIVVVDGDPGKYTLHGLEAGMGYTIRVAAINQNGTGPFSEWVEAETPNDDLEENQVLGAPLALNVKPGPDSIHVTWEPPHHEGIMIRGYQIGWGLGVPDGETARVDPSTRTYTIKGLKPNREYVVSLRAFNNVGTGFPIYETVRTAPYQNRGSFSGSSFGNRNQNQGGSATTPIGVQAETISANDIRVHWTDPSELFNPSYTIRYSASGESVGQARFVNTSENEYFVKGLRPNTIYEFAVKLAESNIWSMTATNRTEPAPPSSAPRDLTIVPPSLTSHEDPNTITLNWQPPKYANGDIQEYLVFYTENQNADEKEWLMDSVKGDRLSIVIKSLLPRTIYYFKVQARNIKGYGPMSNPVTHDPGNAFGRANMPVVDGSEKDRSGFPKEQIMEIINSNLVYVIVGGVSFIVLFLVIILSIVCIQRSSSANKQRRRSQQGYIPGRKTSGRNGKNQPDLWIQNGQVGRGADYLETPGASLHDLKRLTGQVVVDSPPPRYQTLHQGNGTLSRSYHQSSASLEGRQRTPQVIYTGSNRQPIAKIDFAHNSEHGSSYGGSSTALQGTGHTPPPTLPNQGPPHGIPPNLDGYRTLRGSNPLRSFAQLGGAPPSVSPTTNIGSNSPNMSGERTAHIVRPVVVASPTTRTTISGGKPAGIVIGQKVMGAGKLPIGRAAAQPRVNVANVYSPYSSVRVTSHGEDLGSGSHDEETDLSNKYEHPDSGRNEELKPLRPAPSTEDFSMNDIDNMIDTLQQLQQEFTERS</sequence>
<dbReference type="FunFam" id="2.60.40.10:FF:000551">
    <property type="entry name" value="Protogenin A"/>
    <property type="match status" value="1"/>
</dbReference>
<dbReference type="CDD" id="cd00063">
    <property type="entry name" value="FN3"/>
    <property type="match status" value="6"/>
</dbReference>
<dbReference type="WBParaSite" id="ACRNAN_scaffold4449.g20058.t3">
    <property type="protein sequence ID" value="ACRNAN_scaffold4449.g20058.t3"/>
    <property type="gene ID" value="ACRNAN_scaffold4449.g20058"/>
</dbReference>
<dbReference type="Pfam" id="PF07679">
    <property type="entry name" value="I-set"/>
    <property type="match status" value="3"/>
</dbReference>
<organism evidence="11 12">
    <name type="scientific">Acrobeloides nanus</name>
    <dbReference type="NCBI Taxonomy" id="290746"/>
    <lineage>
        <taxon>Eukaryota</taxon>
        <taxon>Metazoa</taxon>
        <taxon>Ecdysozoa</taxon>
        <taxon>Nematoda</taxon>
        <taxon>Chromadorea</taxon>
        <taxon>Rhabditida</taxon>
        <taxon>Tylenchina</taxon>
        <taxon>Cephalobomorpha</taxon>
        <taxon>Cephaloboidea</taxon>
        <taxon>Cephalobidae</taxon>
        <taxon>Acrobeloides</taxon>
    </lineage>
</organism>
<dbReference type="FunFam" id="2.60.40.10:FF:000004">
    <property type="entry name" value="DCC isoform 1"/>
    <property type="match status" value="1"/>
</dbReference>
<keyword evidence="6" id="KW-0393">Immunoglobulin domain</keyword>
<keyword evidence="8" id="KW-0812">Transmembrane</keyword>
<feature type="domain" description="Fibronectin type-III" evidence="10">
    <location>
        <begin position="585"/>
        <end position="680"/>
    </location>
</feature>
<evidence type="ECO:0000259" key="9">
    <source>
        <dbReference type="PROSITE" id="PS50835"/>
    </source>
</evidence>
<dbReference type="PRINTS" id="PR00014">
    <property type="entry name" value="FNTYPEIII"/>
</dbReference>
<dbReference type="InterPro" id="IPR003598">
    <property type="entry name" value="Ig_sub2"/>
</dbReference>
<evidence type="ECO:0000256" key="4">
    <source>
        <dbReference type="ARBA" id="ARBA00023157"/>
    </source>
</evidence>
<feature type="transmembrane region" description="Helical" evidence="8">
    <location>
        <begin position="1028"/>
        <end position="1052"/>
    </location>
</feature>
<dbReference type="PANTHER" id="PTHR44170">
    <property type="entry name" value="PROTEIN SIDEKICK"/>
    <property type="match status" value="1"/>
</dbReference>
<dbReference type="InterPro" id="IPR003599">
    <property type="entry name" value="Ig_sub"/>
</dbReference>
<dbReference type="SMART" id="SM00060">
    <property type="entry name" value="FN3"/>
    <property type="match status" value="6"/>
</dbReference>
<feature type="domain" description="Fibronectin type-III" evidence="10">
    <location>
        <begin position="803"/>
        <end position="890"/>
    </location>
</feature>
<dbReference type="InterPro" id="IPR007110">
    <property type="entry name" value="Ig-like_dom"/>
</dbReference>
<feature type="domain" description="Ig-like" evidence="9">
    <location>
        <begin position="165"/>
        <end position="253"/>
    </location>
</feature>
<evidence type="ECO:0000313" key="12">
    <source>
        <dbReference type="WBParaSite" id="ACRNAN_scaffold4449.g20058.t3"/>
    </source>
</evidence>
<evidence type="ECO:0000256" key="5">
    <source>
        <dbReference type="ARBA" id="ARBA00023180"/>
    </source>
</evidence>
<reference evidence="12" key="1">
    <citation type="submission" date="2022-11" db="UniProtKB">
        <authorList>
            <consortium name="WormBaseParasite"/>
        </authorList>
    </citation>
    <scope>IDENTIFICATION</scope>
</reference>
<dbReference type="InterPro" id="IPR013783">
    <property type="entry name" value="Ig-like_fold"/>
</dbReference>
<feature type="domain" description="Ig-like" evidence="9">
    <location>
        <begin position="1"/>
        <end position="53"/>
    </location>
</feature>
<evidence type="ECO:0000256" key="7">
    <source>
        <dbReference type="SAM" id="MobiDB-lite"/>
    </source>
</evidence>
<dbReference type="CDD" id="cd00096">
    <property type="entry name" value="Ig"/>
    <property type="match status" value="1"/>
</dbReference>
<feature type="domain" description="Ig-like" evidence="9">
    <location>
        <begin position="66"/>
        <end position="158"/>
    </location>
</feature>
<dbReference type="SUPFAM" id="SSF49265">
    <property type="entry name" value="Fibronectin type III"/>
    <property type="match status" value="4"/>
</dbReference>
<dbReference type="GO" id="GO:0098609">
    <property type="term" value="P:cell-cell adhesion"/>
    <property type="evidence" value="ECO:0007669"/>
    <property type="project" value="TreeGrafter"/>
</dbReference>
<feature type="compositionally biased region" description="Pro residues" evidence="7">
    <location>
        <begin position="1194"/>
        <end position="1208"/>
    </location>
</feature>
<feature type="compositionally biased region" description="Polar residues" evidence="7">
    <location>
        <begin position="1182"/>
        <end position="1192"/>
    </location>
</feature>
<feature type="region of interest" description="Disordered" evidence="7">
    <location>
        <begin position="1320"/>
        <end position="1365"/>
    </location>
</feature>
<evidence type="ECO:0000313" key="11">
    <source>
        <dbReference type="Proteomes" id="UP000887540"/>
    </source>
</evidence>
<feature type="region of interest" description="Disordered" evidence="7">
    <location>
        <begin position="1118"/>
        <end position="1152"/>
    </location>
</feature>
<feature type="domain" description="Fibronectin type-III" evidence="10">
    <location>
        <begin position="487"/>
        <end position="580"/>
    </location>
</feature>
<feature type="region of interest" description="Disordered" evidence="7">
    <location>
        <begin position="1174"/>
        <end position="1252"/>
    </location>
</feature>
<comment type="subcellular location">
    <subcellularLocation>
        <location evidence="1">Membrane</location>
    </subcellularLocation>
</comment>
<dbReference type="InterPro" id="IPR013098">
    <property type="entry name" value="Ig_I-set"/>
</dbReference>
<dbReference type="InterPro" id="IPR003961">
    <property type="entry name" value="FN3_dom"/>
</dbReference>
<evidence type="ECO:0000256" key="3">
    <source>
        <dbReference type="ARBA" id="ARBA00023136"/>
    </source>
</evidence>
<dbReference type="SMART" id="SM00408">
    <property type="entry name" value="IGc2"/>
    <property type="match status" value="3"/>
</dbReference>
<feature type="domain" description="Ig-like" evidence="9">
    <location>
        <begin position="258"/>
        <end position="342"/>
    </location>
</feature>
<feature type="region of interest" description="Disordered" evidence="7">
    <location>
        <begin position="1060"/>
        <end position="1088"/>
    </location>
</feature>
<dbReference type="Proteomes" id="UP000887540">
    <property type="component" value="Unplaced"/>
</dbReference>
<feature type="domain" description="Fibronectin type-III" evidence="10">
    <location>
        <begin position="687"/>
        <end position="780"/>
    </location>
</feature>
<keyword evidence="3 8" id="KW-0472">Membrane</keyword>
<keyword evidence="11" id="KW-1185">Reference proteome</keyword>
<dbReference type="FunFam" id="2.60.40.10:FF:000032">
    <property type="entry name" value="palladin isoform X1"/>
    <property type="match status" value="1"/>
</dbReference>
<feature type="compositionally biased region" description="Polar residues" evidence="7">
    <location>
        <begin position="1128"/>
        <end position="1152"/>
    </location>
</feature>
<dbReference type="GO" id="GO:0016020">
    <property type="term" value="C:membrane"/>
    <property type="evidence" value="ECO:0007669"/>
    <property type="project" value="UniProtKB-SubCell"/>
</dbReference>
<name>A0A914DXH7_9BILA</name>
<dbReference type="Gene3D" id="2.60.40.10">
    <property type="entry name" value="Immunoglobulins"/>
    <property type="match status" value="9"/>
</dbReference>
<dbReference type="Pfam" id="PF00041">
    <property type="entry name" value="fn3"/>
    <property type="match status" value="6"/>
</dbReference>
<evidence type="ECO:0000256" key="6">
    <source>
        <dbReference type="ARBA" id="ARBA00023319"/>
    </source>
</evidence>
<dbReference type="InterPro" id="IPR036179">
    <property type="entry name" value="Ig-like_dom_sf"/>
</dbReference>
<evidence type="ECO:0000256" key="8">
    <source>
        <dbReference type="SAM" id="Phobius"/>
    </source>
</evidence>
<dbReference type="PANTHER" id="PTHR44170:SF54">
    <property type="entry name" value="FI24025P1"/>
    <property type="match status" value="1"/>
</dbReference>
<protein>
    <submittedName>
        <fullName evidence="12">Neogenin</fullName>
    </submittedName>
</protein>
<keyword evidence="2" id="KW-0677">Repeat</keyword>
<dbReference type="InterPro" id="IPR036116">
    <property type="entry name" value="FN3_sf"/>
</dbReference>
<feature type="domain" description="Fibronectin type-III" evidence="10">
    <location>
        <begin position="391"/>
        <end position="481"/>
    </location>
</feature>
<dbReference type="SUPFAM" id="SSF48726">
    <property type="entry name" value="Immunoglobulin"/>
    <property type="match status" value="3"/>
</dbReference>
<evidence type="ECO:0000259" key="10">
    <source>
        <dbReference type="PROSITE" id="PS50853"/>
    </source>
</evidence>
<proteinExistence type="predicted"/>
<feature type="compositionally biased region" description="Polar residues" evidence="7">
    <location>
        <begin position="1238"/>
        <end position="1252"/>
    </location>
</feature>
<dbReference type="PROSITE" id="PS50835">
    <property type="entry name" value="IG_LIKE"/>
    <property type="match status" value="4"/>
</dbReference>
<accession>A0A914DXH7</accession>
<keyword evidence="5" id="KW-0325">Glycoprotein</keyword>
<feature type="compositionally biased region" description="Basic and acidic residues" evidence="7">
    <location>
        <begin position="1336"/>
        <end position="1353"/>
    </location>
</feature>